<protein>
    <recommendedName>
        <fullName evidence="2">Cullin family profile domain-containing protein</fullName>
    </recommendedName>
</protein>
<dbReference type="InterPro" id="IPR016158">
    <property type="entry name" value="Cullin_homology"/>
</dbReference>
<evidence type="ECO:0000256" key="1">
    <source>
        <dbReference type="PROSITE-ProRule" id="PRU00330"/>
    </source>
</evidence>
<name>A0A437AJR5_9MICR</name>
<evidence type="ECO:0000259" key="2">
    <source>
        <dbReference type="PROSITE" id="PS50069"/>
    </source>
</evidence>
<organism evidence="3 4">
    <name type="scientific">Tubulinosema ratisbonensis</name>
    <dbReference type="NCBI Taxonomy" id="291195"/>
    <lineage>
        <taxon>Eukaryota</taxon>
        <taxon>Fungi</taxon>
        <taxon>Fungi incertae sedis</taxon>
        <taxon>Microsporidia</taxon>
        <taxon>Tubulinosematoidea</taxon>
        <taxon>Tubulinosematidae</taxon>
        <taxon>Tubulinosema</taxon>
    </lineage>
</organism>
<dbReference type="PROSITE" id="PS50069">
    <property type="entry name" value="CULLIN_2"/>
    <property type="match status" value="1"/>
</dbReference>
<sequence>MSKSENEKKPEDFNIIFSRIIEKLTKIINYKKIEGIKLYNDIYCISKIPSYTKALHKRLSYYFKMICESYLDLILKNNNVCEEYLKYFYKISLLLSVVSELFTPLSNSSKKGIKKEETLFKEMLKIFENKIVKIVNLKGICLEMLKNEIDNFVCKNNSQNFTENAKNFDKTFVKIFQLKTEKIKKIVSVDSKYQKLSHTITKKDTLLTKLLYSLETFKLYTEYYEKDALLLILNFLKQECKEQKDLSKMSGTMFNSIFVLVSKTFLPQSFVKIIKLLDQEIILNFQKEISLNLILEIHIQFNIKKNKKEFFNTPEYFNVFRKFPSFSLLYEECFLKYILFLNEKNLEESFENLTILLELLYFHEFSELEMAIMNGYNYKINNKEGTEEELALFIHNIILKKKHKIFLKENINLSVSTSSELAIFQLIFAILKRKEYFFDFYLIYLEKRLLSGEIFLEREILKIIKKHETENSFLKKAEKMIQEIEKSKKNAIFGKNIFLPSDHSLIKIEPLILGRNNYNFNAIYKVELPLIQKEIKKILPFKNLNFQLEHSFCLVKFNDKIIQMTLLHYLVLIDYPVKLENNLLKQIKDSLNNIKEETYILELKEEKINFEQKKDYFLVFKAKLINFLKRNKSSNIDILRKEFNDEKVDLIKVIDECVSQRYLKKENEVIYYLP</sequence>
<comment type="caution">
    <text evidence="3">The sequence shown here is derived from an EMBL/GenBank/DDBJ whole genome shotgun (WGS) entry which is preliminary data.</text>
</comment>
<dbReference type="InterPro" id="IPR036317">
    <property type="entry name" value="Cullin_homology_sf"/>
</dbReference>
<reference evidence="3 4" key="1">
    <citation type="submission" date="2018-10" db="EMBL/GenBank/DDBJ databases">
        <title>Draft genome sequence of the microsporidian Tubulinosema ratisbonensis.</title>
        <authorList>
            <person name="Polonais V."/>
            <person name="Peyretaillade E."/>
            <person name="Niehus S."/>
            <person name="Wawrzyniak I."/>
            <person name="Franchet A."/>
            <person name="Gaspin C."/>
            <person name="Reichstadt M."/>
            <person name="Belser C."/>
            <person name="Labadie K."/>
            <person name="Delbac F."/>
            <person name="Ferrandon D."/>
        </authorList>
    </citation>
    <scope>NUCLEOTIDE SEQUENCE [LARGE SCALE GENOMIC DNA]</scope>
    <source>
        <strain evidence="3 4">Franzen</strain>
    </source>
</reference>
<gene>
    <name evidence="3" type="ORF">TUBRATIS_21320</name>
</gene>
<keyword evidence="4" id="KW-1185">Reference proteome</keyword>
<accession>A0A437AJR5</accession>
<dbReference type="AlphaFoldDB" id="A0A437AJR5"/>
<dbReference type="VEuPathDB" id="MicrosporidiaDB:TUBRATIS_21320"/>
<evidence type="ECO:0000313" key="3">
    <source>
        <dbReference type="EMBL" id="RVD91423.1"/>
    </source>
</evidence>
<feature type="domain" description="Cullin family profile" evidence="2">
    <location>
        <begin position="385"/>
        <end position="488"/>
    </location>
</feature>
<dbReference type="Proteomes" id="UP000282876">
    <property type="component" value="Unassembled WGS sequence"/>
</dbReference>
<comment type="similarity">
    <text evidence="1">Belongs to the cullin family.</text>
</comment>
<dbReference type="SUPFAM" id="SSF75632">
    <property type="entry name" value="Cullin homology domain"/>
    <property type="match status" value="1"/>
</dbReference>
<proteinExistence type="inferred from homology"/>
<evidence type="ECO:0000313" key="4">
    <source>
        <dbReference type="Proteomes" id="UP000282876"/>
    </source>
</evidence>
<dbReference type="Gene3D" id="1.20.1310.10">
    <property type="entry name" value="Cullin Repeats"/>
    <property type="match status" value="1"/>
</dbReference>
<dbReference type="OrthoDB" id="10505906at2759"/>
<dbReference type="EMBL" id="RCSS01000529">
    <property type="protein sequence ID" value="RVD91423.1"/>
    <property type="molecule type" value="Genomic_DNA"/>
</dbReference>